<dbReference type="CDD" id="cd20066">
    <property type="entry name" value="FH_FOXP3"/>
    <property type="match status" value="1"/>
</dbReference>
<name>A0A5C6MSW8_9TELE</name>
<keyword evidence="6" id="KW-0805">Transcription regulation</keyword>
<dbReference type="PANTHER" id="PTHR45796:SF2">
    <property type="entry name" value="FORKHEAD BOX P3"/>
    <property type="match status" value="1"/>
</dbReference>
<evidence type="ECO:0000256" key="3">
    <source>
        <dbReference type="ARBA" id="ARBA00022723"/>
    </source>
</evidence>
<dbReference type="EMBL" id="RHFK02000021">
    <property type="protein sequence ID" value="TWW57231.1"/>
    <property type="molecule type" value="Genomic_DNA"/>
</dbReference>
<dbReference type="PANTHER" id="PTHR45796">
    <property type="entry name" value="FORKHEAD BOX P, ISOFORM C"/>
    <property type="match status" value="1"/>
</dbReference>
<comment type="subcellular location">
    <subcellularLocation>
        <location evidence="1 10">Nucleus</location>
    </subcellularLocation>
</comment>
<dbReference type="AlphaFoldDB" id="A0A5C6MSW8"/>
<evidence type="ECO:0000256" key="8">
    <source>
        <dbReference type="ARBA" id="ARBA00023163"/>
    </source>
</evidence>
<dbReference type="InterPro" id="IPR036388">
    <property type="entry name" value="WH-like_DNA-bd_sf"/>
</dbReference>
<dbReference type="GO" id="GO:0000978">
    <property type="term" value="F:RNA polymerase II cis-regulatory region sequence-specific DNA binding"/>
    <property type="evidence" value="ECO:0007669"/>
    <property type="project" value="TreeGrafter"/>
</dbReference>
<evidence type="ECO:0000256" key="5">
    <source>
        <dbReference type="ARBA" id="ARBA00022833"/>
    </source>
</evidence>
<evidence type="ECO:0000256" key="7">
    <source>
        <dbReference type="ARBA" id="ARBA00023125"/>
    </source>
</evidence>
<dbReference type="SMART" id="SM00339">
    <property type="entry name" value="FH"/>
    <property type="match status" value="1"/>
</dbReference>
<dbReference type="Proteomes" id="UP000324091">
    <property type="component" value="Chromosome 8"/>
</dbReference>
<evidence type="ECO:0000256" key="6">
    <source>
        <dbReference type="ARBA" id="ARBA00023015"/>
    </source>
</evidence>
<dbReference type="Pfam" id="PF00250">
    <property type="entry name" value="Forkhead"/>
    <property type="match status" value="1"/>
</dbReference>
<feature type="region of interest" description="Disordered" evidence="11">
    <location>
        <begin position="199"/>
        <end position="242"/>
    </location>
</feature>
<evidence type="ECO:0000313" key="14">
    <source>
        <dbReference type="Proteomes" id="UP000324091"/>
    </source>
</evidence>
<accession>A0A5C6MSW8</accession>
<evidence type="ECO:0000256" key="9">
    <source>
        <dbReference type="ARBA" id="ARBA00023242"/>
    </source>
</evidence>
<dbReference type="PRINTS" id="PR00053">
    <property type="entry name" value="FORKHEAD"/>
</dbReference>
<evidence type="ECO:0000256" key="4">
    <source>
        <dbReference type="ARBA" id="ARBA00022771"/>
    </source>
</evidence>
<gene>
    <name evidence="13" type="ORF">D4764_08G0012180</name>
</gene>
<feature type="DNA-binding region" description="Fork-head" evidence="10">
    <location>
        <begin position="384"/>
        <end position="470"/>
    </location>
</feature>
<keyword evidence="8" id="KW-0804">Transcription</keyword>
<comment type="caution">
    <text evidence="13">The sequence shown here is derived from an EMBL/GenBank/DDBJ whole genome shotgun (WGS) entry which is preliminary data.</text>
</comment>
<dbReference type="SUPFAM" id="SSF46785">
    <property type="entry name" value="Winged helix' DNA-binding domain"/>
    <property type="match status" value="1"/>
</dbReference>
<dbReference type="InterPro" id="IPR036390">
    <property type="entry name" value="WH_DNA-bd_sf"/>
</dbReference>
<evidence type="ECO:0000256" key="11">
    <source>
        <dbReference type="SAM" id="MobiDB-lite"/>
    </source>
</evidence>
<keyword evidence="3" id="KW-0479">Metal-binding</keyword>
<dbReference type="Pfam" id="PF16159">
    <property type="entry name" value="FOXP-CC"/>
    <property type="match status" value="1"/>
</dbReference>
<dbReference type="FunFam" id="1.10.10.10:FF:000010">
    <property type="entry name" value="Forkhead box P2 isoform B"/>
    <property type="match status" value="1"/>
</dbReference>
<reference evidence="13 14" key="1">
    <citation type="submission" date="2019-04" db="EMBL/GenBank/DDBJ databases">
        <title>Chromosome genome assembly for Takifugu flavidus.</title>
        <authorList>
            <person name="Xiao S."/>
        </authorList>
    </citation>
    <scope>NUCLEOTIDE SEQUENCE [LARGE SCALE GENOMIC DNA]</scope>
    <source>
        <strain evidence="13">HTHZ2018</strain>
        <tissue evidence="13">Muscle</tissue>
    </source>
</reference>
<protein>
    <submittedName>
        <fullName evidence="13">Forkhead box protein P1-B</fullName>
    </submittedName>
</protein>
<dbReference type="InterPro" id="IPR030456">
    <property type="entry name" value="TF_fork_head_CS_2"/>
</dbReference>
<keyword evidence="9 10" id="KW-0539">Nucleus</keyword>
<dbReference type="GO" id="GO:0001227">
    <property type="term" value="F:DNA-binding transcription repressor activity, RNA polymerase II-specific"/>
    <property type="evidence" value="ECO:0007669"/>
    <property type="project" value="TreeGrafter"/>
</dbReference>
<dbReference type="InterPro" id="IPR032354">
    <property type="entry name" value="FOXP-CC"/>
</dbReference>
<evidence type="ECO:0000256" key="2">
    <source>
        <dbReference type="ARBA" id="ARBA00022491"/>
    </source>
</evidence>
<dbReference type="InterPro" id="IPR001766">
    <property type="entry name" value="Fork_head_dom"/>
</dbReference>
<evidence type="ECO:0000259" key="12">
    <source>
        <dbReference type="PROSITE" id="PS50039"/>
    </source>
</evidence>
<dbReference type="InterPro" id="IPR050998">
    <property type="entry name" value="FOXP"/>
</dbReference>
<keyword evidence="2" id="KW-0678">Repressor</keyword>
<feature type="region of interest" description="Disordered" evidence="11">
    <location>
        <begin position="66"/>
        <end position="106"/>
    </location>
</feature>
<keyword evidence="14" id="KW-1185">Reference proteome</keyword>
<dbReference type="GO" id="GO:0005634">
    <property type="term" value="C:nucleus"/>
    <property type="evidence" value="ECO:0007669"/>
    <property type="project" value="UniProtKB-SubCell"/>
</dbReference>
<keyword evidence="4" id="KW-0863">Zinc-finger</keyword>
<keyword evidence="5" id="KW-0862">Zinc</keyword>
<evidence type="ECO:0000313" key="13">
    <source>
        <dbReference type="EMBL" id="TWW57231.1"/>
    </source>
</evidence>
<proteinExistence type="predicted"/>
<dbReference type="Gene3D" id="1.20.5.340">
    <property type="match status" value="1"/>
</dbReference>
<dbReference type="InterPro" id="IPR047413">
    <property type="entry name" value="FH_FOXP3"/>
</dbReference>
<dbReference type="PROSITE" id="PS00658">
    <property type="entry name" value="FORK_HEAD_2"/>
    <property type="match status" value="1"/>
</dbReference>
<dbReference type="GO" id="GO:0008270">
    <property type="term" value="F:zinc ion binding"/>
    <property type="evidence" value="ECO:0007669"/>
    <property type="project" value="UniProtKB-KW"/>
</dbReference>
<evidence type="ECO:0000256" key="1">
    <source>
        <dbReference type="ARBA" id="ARBA00004123"/>
    </source>
</evidence>
<feature type="compositionally biased region" description="Low complexity" evidence="11">
    <location>
        <begin position="200"/>
        <end position="213"/>
    </location>
</feature>
<sequence length="487" mass="55605">MFVEDVLWKCPSCCRRLSFASLRVSTLVSGYKYGIPAAPPRRLPARPSAGMPEMSADRLMCELQQAQPTQSRKVKEAAELRPPLPPDLSRHVMSPPTSGNQVDHKHEQRKRWNQPRAALLEVHTLVGAVSSRDPPFCGRFSQQLPDSNAVRLHSNRLQVCVGSLRKTRPSSGFLPSPHPENVPVVSMCKEEPDVSCLHLQSSSPQMGSSSWQSHPHLRPPRRDSPTQPSSEDSREGAPEGSSTLFVSGLCRWPGCDSMSEDFPSFLKHLHSEHSRCDRSVAQWKVQQDIVQCLEAQLILEKQKLLEMQLHLRLSEDQQSDSKAACDWSHSLPLFLPHTAVTNGDGGQQWVIRHVSQRGYRAEASAHFLPDLIQSPECYKHANIRPPYTYAYMIRWSILESPDKQRSLNEIYNWFTTKFSYFRNNTATWKNAVRHNLSLHKCFVRVEGGKGAVWTVDETEYQRRKGQKYHRDCPVKWFKFPYYCPEES</sequence>
<organism evidence="13 14">
    <name type="scientific">Takifugu flavidus</name>
    <name type="common">sansaifugu</name>
    <dbReference type="NCBI Taxonomy" id="433684"/>
    <lineage>
        <taxon>Eukaryota</taxon>
        <taxon>Metazoa</taxon>
        <taxon>Chordata</taxon>
        <taxon>Craniata</taxon>
        <taxon>Vertebrata</taxon>
        <taxon>Euteleostomi</taxon>
        <taxon>Actinopterygii</taxon>
        <taxon>Neopterygii</taxon>
        <taxon>Teleostei</taxon>
        <taxon>Neoteleostei</taxon>
        <taxon>Acanthomorphata</taxon>
        <taxon>Eupercaria</taxon>
        <taxon>Tetraodontiformes</taxon>
        <taxon>Tetradontoidea</taxon>
        <taxon>Tetraodontidae</taxon>
        <taxon>Takifugu</taxon>
    </lineage>
</organism>
<evidence type="ECO:0000256" key="10">
    <source>
        <dbReference type="PROSITE-ProRule" id="PRU00089"/>
    </source>
</evidence>
<dbReference type="Gene3D" id="1.10.10.10">
    <property type="entry name" value="Winged helix-like DNA-binding domain superfamily/Winged helix DNA-binding domain"/>
    <property type="match status" value="1"/>
</dbReference>
<feature type="domain" description="Fork-head" evidence="12">
    <location>
        <begin position="384"/>
        <end position="470"/>
    </location>
</feature>
<keyword evidence="7 10" id="KW-0238">DNA-binding</keyword>
<dbReference type="PROSITE" id="PS50039">
    <property type="entry name" value="FORK_HEAD_3"/>
    <property type="match status" value="1"/>
</dbReference>